<organism evidence="4 5">
    <name type="scientific">Fructilactobacillus florum DSM 22689 = JCM 16035</name>
    <dbReference type="NCBI Taxonomy" id="1423745"/>
    <lineage>
        <taxon>Bacteria</taxon>
        <taxon>Bacillati</taxon>
        <taxon>Bacillota</taxon>
        <taxon>Bacilli</taxon>
        <taxon>Lactobacillales</taxon>
        <taxon>Lactobacillaceae</taxon>
        <taxon>Fructilactobacillus</taxon>
    </lineage>
</organism>
<dbReference type="AlphaFoldDB" id="A0A0R2CIL2"/>
<dbReference type="CDD" id="cd00093">
    <property type="entry name" value="HTH_XRE"/>
    <property type="match status" value="1"/>
</dbReference>
<feature type="transmembrane region" description="Helical" evidence="2">
    <location>
        <begin position="118"/>
        <end position="136"/>
    </location>
</feature>
<dbReference type="PATRIC" id="fig|1423745.4.peg.321"/>
<feature type="transmembrane region" description="Helical" evidence="2">
    <location>
        <begin position="148"/>
        <end position="167"/>
    </location>
</feature>
<reference evidence="4 5" key="1">
    <citation type="journal article" date="2015" name="Genome Announc.">
        <title>Expanding the biotechnology potential of lactobacilli through comparative genomics of 213 strains and associated genera.</title>
        <authorList>
            <person name="Sun Z."/>
            <person name="Harris H.M."/>
            <person name="McCann A."/>
            <person name="Guo C."/>
            <person name="Argimon S."/>
            <person name="Zhang W."/>
            <person name="Yang X."/>
            <person name="Jeffery I.B."/>
            <person name="Cooney J.C."/>
            <person name="Kagawa T.F."/>
            <person name="Liu W."/>
            <person name="Song Y."/>
            <person name="Salvetti E."/>
            <person name="Wrobel A."/>
            <person name="Rasinkangas P."/>
            <person name="Parkhill J."/>
            <person name="Rea M.C."/>
            <person name="O'Sullivan O."/>
            <person name="Ritari J."/>
            <person name="Douillard F.P."/>
            <person name="Paul Ross R."/>
            <person name="Yang R."/>
            <person name="Briner A.E."/>
            <person name="Felis G.E."/>
            <person name="de Vos W.M."/>
            <person name="Barrangou R."/>
            <person name="Klaenhammer T.R."/>
            <person name="Caufield P.W."/>
            <person name="Cui Y."/>
            <person name="Zhang H."/>
            <person name="O'Toole P.W."/>
        </authorList>
    </citation>
    <scope>NUCLEOTIDE SEQUENCE [LARGE SCALE GENOMIC DNA]</scope>
    <source>
        <strain evidence="4 5">DSM 22689</strain>
    </source>
</reference>
<dbReference type="SUPFAM" id="SSF47413">
    <property type="entry name" value="lambda repressor-like DNA-binding domains"/>
    <property type="match status" value="1"/>
</dbReference>
<gene>
    <name evidence="4" type="ORF">FC87_GL000311</name>
</gene>
<dbReference type="Proteomes" id="UP000051586">
    <property type="component" value="Unassembled WGS sequence"/>
</dbReference>
<keyword evidence="2" id="KW-0472">Membrane</keyword>
<dbReference type="GO" id="GO:0003677">
    <property type="term" value="F:DNA binding"/>
    <property type="evidence" value="ECO:0007669"/>
    <property type="project" value="UniProtKB-KW"/>
</dbReference>
<dbReference type="PANTHER" id="PTHR46558">
    <property type="entry name" value="TRACRIPTIONAL REGULATORY PROTEIN-RELATED-RELATED"/>
    <property type="match status" value="1"/>
</dbReference>
<dbReference type="Pfam" id="PF12844">
    <property type="entry name" value="HTH_19"/>
    <property type="match status" value="1"/>
</dbReference>
<dbReference type="EMBL" id="AYZI01000012">
    <property type="protein sequence ID" value="KRM89828.1"/>
    <property type="molecule type" value="Genomic_DNA"/>
</dbReference>
<evidence type="ECO:0000313" key="5">
    <source>
        <dbReference type="Proteomes" id="UP000051586"/>
    </source>
</evidence>
<sequence>MQDISDKLVKLRKHKKITQEKLASSLHVSRKTISNWENKRGIPDLDSLNLICNIFNIPLNYFSEKVEDCYIDNNSTIGKKSFNNTKTEIMKYTFYFNLILTVVSAVNLFIIGKYHLTFITPLLILNLCVFFSYYGGISKNFKLNRKKIICVFLIIFLVLMLLELGIILDHNNNNIDIGILFGITMHCFSLAIGIETFLFFGNYLPNEK</sequence>
<feature type="transmembrane region" description="Helical" evidence="2">
    <location>
        <begin position="92"/>
        <end position="112"/>
    </location>
</feature>
<proteinExistence type="predicted"/>
<keyword evidence="1" id="KW-0238">DNA-binding</keyword>
<name>A0A0R2CIL2_9LACO</name>
<evidence type="ECO:0000256" key="1">
    <source>
        <dbReference type="ARBA" id="ARBA00023125"/>
    </source>
</evidence>
<dbReference type="SMART" id="SM00530">
    <property type="entry name" value="HTH_XRE"/>
    <property type="match status" value="1"/>
</dbReference>
<comment type="caution">
    <text evidence="4">The sequence shown here is derived from an EMBL/GenBank/DDBJ whole genome shotgun (WGS) entry which is preliminary data.</text>
</comment>
<keyword evidence="2" id="KW-1133">Transmembrane helix</keyword>
<keyword evidence="2" id="KW-0812">Transmembrane</keyword>
<dbReference type="STRING" id="1423745.GCA_001311215_01952"/>
<feature type="domain" description="HTH cro/C1-type" evidence="3">
    <location>
        <begin position="8"/>
        <end position="62"/>
    </location>
</feature>
<feature type="transmembrane region" description="Helical" evidence="2">
    <location>
        <begin position="179"/>
        <end position="204"/>
    </location>
</feature>
<dbReference type="Gene3D" id="1.10.260.40">
    <property type="entry name" value="lambda repressor-like DNA-binding domains"/>
    <property type="match status" value="1"/>
</dbReference>
<dbReference type="PROSITE" id="PS50943">
    <property type="entry name" value="HTH_CROC1"/>
    <property type="match status" value="1"/>
</dbReference>
<dbReference type="InterPro" id="IPR010982">
    <property type="entry name" value="Lambda_DNA-bd_dom_sf"/>
</dbReference>
<dbReference type="RefSeq" id="WP_056961932.1">
    <property type="nucleotide sequence ID" value="NZ_AYZI01000012.1"/>
</dbReference>
<dbReference type="PANTHER" id="PTHR46558:SF11">
    <property type="entry name" value="HTH-TYPE TRANSCRIPTIONAL REGULATOR XRE"/>
    <property type="match status" value="1"/>
</dbReference>
<evidence type="ECO:0000313" key="4">
    <source>
        <dbReference type="EMBL" id="KRM89828.1"/>
    </source>
</evidence>
<dbReference type="InterPro" id="IPR001387">
    <property type="entry name" value="Cro/C1-type_HTH"/>
</dbReference>
<protein>
    <recommendedName>
        <fullName evidence="3">HTH cro/C1-type domain-containing protein</fullName>
    </recommendedName>
</protein>
<evidence type="ECO:0000256" key="2">
    <source>
        <dbReference type="SAM" id="Phobius"/>
    </source>
</evidence>
<evidence type="ECO:0000259" key="3">
    <source>
        <dbReference type="PROSITE" id="PS50943"/>
    </source>
</evidence>
<accession>A0A0R2CIL2</accession>